<dbReference type="AlphaFoldDB" id="A0A2K9MHP8"/>
<name>A0A2K9MHP8_9RHOB</name>
<dbReference type="Proteomes" id="UP000234882">
    <property type="component" value="Chromosome"/>
</dbReference>
<dbReference type="RefSeq" id="WP_101500502.1">
    <property type="nucleotide sequence ID" value="NZ_CP025583.1"/>
</dbReference>
<keyword evidence="1" id="KW-0732">Signal</keyword>
<protein>
    <recommendedName>
        <fullName evidence="2">PepSY domain-containing protein</fullName>
    </recommendedName>
</protein>
<reference evidence="4" key="1">
    <citation type="submission" date="2017-12" db="EMBL/GenBank/DDBJ databases">
        <title>Genomic analysis of Paracoccus sp. CBA4604.</title>
        <authorList>
            <person name="Roh S.W."/>
            <person name="Kim J.Y."/>
            <person name="Kim J.S."/>
        </authorList>
    </citation>
    <scope>NUCLEOTIDE SEQUENCE [LARGE SCALE GENOMIC DNA]</scope>
    <source>
        <strain evidence="4">CBA4604</strain>
    </source>
</reference>
<accession>A0A2K9MHP8</accession>
<dbReference type="Pfam" id="PF13670">
    <property type="entry name" value="PepSY_2"/>
    <property type="match status" value="1"/>
</dbReference>
<keyword evidence="4" id="KW-1185">Reference proteome</keyword>
<dbReference type="EMBL" id="CP025583">
    <property type="protein sequence ID" value="AUM75157.1"/>
    <property type="molecule type" value="Genomic_DNA"/>
</dbReference>
<dbReference type="OrthoDB" id="7775491at2"/>
<evidence type="ECO:0000256" key="1">
    <source>
        <dbReference type="SAM" id="SignalP"/>
    </source>
</evidence>
<evidence type="ECO:0000259" key="2">
    <source>
        <dbReference type="Pfam" id="PF13670"/>
    </source>
</evidence>
<feature type="chain" id="PRO_5014940614" description="PepSY domain-containing protein" evidence="1">
    <location>
        <begin position="22"/>
        <end position="101"/>
    </location>
</feature>
<dbReference type="InterPro" id="IPR025711">
    <property type="entry name" value="PepSY"/>
</dbReference>
<evidence type="ECO:0000313" key="3">
    <source>
        <dbReference type="EMBL" id="AUM75157.1"/>
    </source>
</evidence>
<feature type="domain" description="PepSY" evidence="2">
    <location>
        <begin position="6"/>
        <end position="86"/>
    </location>
</feature>
<dbReference type="KEGG" id="paru:CYR75_13415"/>
<proteinExistence type="predicted"/>
<feature type="signal peptide" evidence="1">
    <location>
        <begin position="1"/>
        <end position="21"/>
    </location>
</feature>
<organism evidence="3 4">
    <name type="scientific">Paracoccus jeotgali</name>
    <dbReference type="NCBI Taxonomy" id="2065379"/>
    <lineage>
        <taxon>Bacteria</taxon>
        <taxon>Pseudomonadati</taxon>
        <taxon>Pseudomonadota</taxon>
        <taxon>Alphaproteobacteria</taxon>
        <taxon>Rhodobacterales</taxon>
        <taxon>Paracoccaceae</taxon>
        <taxon>Paracoccus</taxon>
    </lineage>
</organism>
<gene>
    <name evidence="3" type="ORF">CYR75_13415</name>
</gene>
<evidence type="ECO:0000313" key="4">
    <source>
        <dbReference type="Proteomes" id="UP000234882"/>
    </source>
</evidence>
<sequence length="101" mass="10592">MKRTLATLALLAALPAGAALADDDCRVSAEQMQSWEAVAELARDYDWTITSMEIDDGCYELLVTDTGGNTIKAKIDPATLDVVKAKMKALAPAPAAAAPAQ</sequence>